<evidence type="ECO:0000313" key="1">
    <source>
        <dbReference type="EMBL" id="TQL97960.1"/>
    </source>
</evidence>
<dbReference type="Proteomes" id="UP000316096">
    <property type="component" value="Unassembled WGS sequence"/>
</dbReference>
<dbReference type="PANTHER" id="PTHR37560">
    <property type="entry name" value="UPF0210 PROTEIN SPR0218"/>
    <property type="match status" value="1"/>
</dbReference>
<keyword evidence="2" id="KW-1185">Reference proteome</keyword>
<dbReference type="PANTHER" id="PTHR37560:SF2">
    <property type="entry name" value="DUF711 DOMAIN-CONTAINING PROTEIN"/>
    <property type="match status" value="1"/>
</dbReference>
<dbReference type="AlphaFoldDB" id="A0A543CLX2"/>
<protein>
    <recommendedName>
        <fullName evidence="3">DUF711 family protein</fullName>
    </recommendedName>
</protein>
<dbReference type="Pfam" id="PF05167">
    <property type="entry name" value="DUF711"/>
    <property type="match status" value="1"/>
</dbReference>
<evidence type="ECO:0008006" key="3">
    <source>
        <dbReference type="Google" id="ProtNLM"/>
    </source>
</evidence>
<organism evidence="1 2">
    <name type="scientific">Actinoallomurus bryophytorum</name>
    <dbReference type="NCBI Taxonomy" id="1490222"/>
    <lineage>
        <taxon>Bacteria</taxon>
        <taxon>Bacillati</taxon>
        <taxon>Actinomycetota</taxon>
        <taxon>Actinomycetes</taxon>
        <taxon>Streptosporangiales</taxon>
        <taxon>Thermomonosporaceae</taxon>
        <taxon>Actinoallomurus</taxon>
    </lineage>
</organism>
<reference evidence="1 2" key="1">
    <citation type="submission" date="2019-06" db="EMBL/GenBank/DDBJ databases">
        <title>Sequencing the genomes of 1000 actinobacteria strains.</title>
        <authorList>
            <person name="Klenk H.-P."/>
        </authorList>
    </citation>
    <scope>NUCLEOTIDE SEQUENCE [LARGE SCALE GENOMIC DNA]</scope>
    <source>
        <strain evidence="1 2">DSM 102200</strain>
    </source>
</reference>
<name>A0A543CLX2_9ACTN</name>
<comment type="caution">
    <text evidence="1">The sequence shown here is derived from an EMBL/GenBank/DDBJ whole genome shotgun (WGS) entry which is preliminary data.</text>
</comment>
<sequence length="364" mass="37616">MVPIRTLTLGVAEPHPLSGDVIAKAAEALRRAEAACHDDGREVQTLRLSTRPVFGDMTPTAAYARDLQAMLDDAGLVYCSLGPATDGVEIIPDLLIGNDALHCTVRLDGNTGAARPAAEAMLRLANGTEEGFGNFRFAALACVPAGAPFFPAAYHEGPASLTVGLQGASIAVQAAQGGLDGLTERAAAAITTEATPVVRLVERVASELGVLFGGIDLSPAPNGTDSIGAAFEATSGEFGAPGTLATAAALTAALRGTTLPTCGYNGLMLPVMEDVVLARRWEEGRIGLHDLLAYSSVCGTGLDTVPLPGDSSADDIARLLLDVTALAVRLRKPLSARLFPVPGTRTGDRTAFTSPYLTNTTVRW</sequence>
<proteinExistence type="predicted"/>
<evidence type="ECO:0000313" key="2">
    <source>
        <dbReference type="Proteomes" id="UP000316096"/>
    </source>
</evidence>
<dbReference type="RefSeq" id="WP_221640065.1">
    <property type="nucleotide sequence ID" value="NZ_VFOZ01000001.1"/>
</dbReference>
<dbReference type="Gene3D" id="3.20.70.20">
    <property type="match status" value="1"/>
</dbReference>
<gene>
    <name evidence="1" type="ORF">FB559_3572</name>
</gene>
<dbReference type="SUPFAM" id="SSF51998">
    <property type="entry name" value="PFL-like glycyl radical enzymes"/>
    <property type="match status" value="1"/>
</dbReference>
<dbReference type="InterPro" id="IPR007841">
    <property type="entry name" value="UPF0210"/>
</dbReference>
<accession>A0A543CLX2</accession>
<dbReference type="EMBL" id="VFOZ01000001">
    <property type="protein sequence ID" value="TQL97960.1"/>
    <property type="molecule type" value="Genomic_DNA"/>
</dbReference>